<evidence type="ECO:0000313" key="4">
    <source>
        <dbReference type="Proteomes" id="UP000031737"/>
    </source>
</evidence>
<accession>A0A061J0W6</accession>
<evidence type="ECO:0000256" key="1">
    <source>
        <dbReference type="SAM" id="MobiDB-lite"/>
    </source>
</evidence>
<evidence type="ECO:0000313" key="3">
    <source>
        <dbReference type="EMBL" id="ESL07771.1"/>
    </source>
</evidence>
<dbReference type="InterPro" id="IPR024491">
    <property type="entry name" value="Se_SelK/SelG"/>
</dbReference>
<feature type="region of interest" description="Disordered" evidence="1">
    <location>
        <begin position="66"/>
        <end position="87"/>
    </location>
</feature>
<name>A0A061J0W6_TRYRA</name>
<keyword evidence="2" id="KW-1133">Transmembrane helix</keyword>
<dbReference type="Proteomes" id="UP000031737">
    <property type="component" value="Unassembled WGS sequence"/>
</dbReference>
<reference evidence="3 4" key="1">
    <citation type="submission" date="2013-07" db="EMBL/GenBank/DDBJ databases">
        <authorList>
            <person name="Stoco P.H."/>
            <person name="Wagner G."/>
            <person name="Gerber A."/>
            <person name="Zaha A."/>
            <person name="Thompson C."/>
            <person name="Bartholomeu D.C."/>
            <person name="Luckemeyer D.D."/>
            <person name="Bahia D."/>
            <person name="Loreto E."/>
            <person name="Prestes E.B."/>
            <person name="Lima F.M."/>
            <person name="Rodrigues-Luiz G."/>
            <person name="Vallejo G.A."/>
            <person name="Filho J.F."/>
            <person name="Monteiro K.M."/>
            <person name="Tyler K.M."/>
            <person name="de Almeida L.G."/>
            <person name="Ortiz M.F."/>
            <person name="Siervo M.A."/>
            <person name="de Moraes M.H."/>
            <person name="Cunha O.L."/>
            <person name="Mendonca-Neto R."/>
            <person name="Silva R."/>
            <person name="Teixeira S.M."/>
            <person name="Murta S.M."/>
            <person name="Sincero T.C."/>
            <person name="Mendes T.A."/>
            <person name="Urmenyi T.P."/>
            <person name="Silva V.G."/>
            <person name="da Rocha W.D."/>
            <person name="Andersson B."/>
            <person name="Romanha A.J."/>
            <person name="Steindel M."/>
            <person name="de Vasconcelos A.T."/>
            <person name="Grisard E.C."/>
        </authorList>
    </citation>
    <scope>NUCLEOTIDE SEQUENCE [LARGE SCALE GENOMIC DNA]</scope>
    <source>
        <strain evidence="3 4">SC58</strain>
    </source>
</reference>
<keyword evidence="4" id="KW-1185">Reference proteome</keyword>
<dbReference type="VEuPathDB" id="TriTrypDB:TRSC58_04536"/>
<sequence>MPYVSNGRVVDSRPFSLVDFFLSIVRLVWLFVATLFSSEPVSQHVQECASTTRPGFFGAGRSVGHASRGSNIHGLPKGSLSGGCATG</sequence>
<protein>
    <submittedName>
        <fullName evidence="3">Uncharacterized protein</fullName>
    </submittedName>
</protein>
<gene>
    <name evidence="3" type="ORF">TRSC58_04536</name>
</gene>
<comment type="caution">
    <text evidence="3">The sequence shown here is derived from an EMBL/GenBank/DDBJ whole genome shotgun (WGS) entry which is preliminary data.</text>
</comment>
<feature type="transmembrane region" description="Helical" evidence="2">
    <location>
        <begin position="20"/>
        <end position="37"/>
    </location>
</feature>
<proteinExistence type="predicted"/>
<organism evidence="3 4">
    <name type="scientific">Trypanosoma rangeli SC58</name>
    <dbReference type="NCBI Taxonomy" id="429131"/>
    <lineage>
        <taxon>Eukaryota</taxon>
        <taxon>Discoba</taxon>
        <taxon>Euglenozoa</taxon>
        <taxon>Kinetoplastea</taxon>
        <taxon>Metakinetoplastina</taxon>
        <taxon>Trypanosomatida</taxon>
        <taxon>Trypanosomatidae</taxon>
        <taxon>Trypanosoma</taxon>
        <taxon>Herpetosoma</taxon>
    </lineage>
</organism>
<keyword evidence="2" id="KW-0812">Transmembrane</keyword>
<dbReference type="AlphaFoldDB" id="A0A061J0W6"/>
<evidence type="ECO:0000256" key="2">
    <source>
        <dbReference type="SAM" id="Phobius"/>
    </source>
</evidence>
<dbReference type="EMBL" id="AUPL01004536">
    <property type="protein sequence ID" value="ESL07771.1"/>
    <property type="molecule type" value="Genomic_DNA"/>
</dbReference>
<dbReference type="Pfam" id="PF10961">
    <property type="entry name" value="SelK_SelG"/>
    <property type="match status" value="1"/>
</dbReference>
<keyword evidence="2" id="KW-0472">Membrane</keyword>
<dbReference type="OrthoDB" id="264566at2759"/>